<dbReference type="OrthoDB" id="3213425at2"/>
<evidence type="ECO:0000313" key="1">
    <source>
        <dbReference type="EMBL" id="BAY87747.1"/>
    </source>
</evidence>
<dbReference type="EMBL" id="AP018228">
    <property type="protein sequence ID" value="BAY87747.1"/>
    <property type="molecule type" value="Genomic_DNA"/>
</dbReference>
<accession>A0A1Z4M2Q2</accession>
<proteinExistence type="predicted"/>
<evidence type="ECO:0000313" key="2">
    <source>
        <dbReference type="Proteomes" id="UP000218418"/>
    </source>
</evidence>
<reference evidence="1 2" key="1">
    <citation type="submission" date="2017-06" db="EMBL/GenBank/DDBJ databases">
        <title>Genome sequencing of cyanobaciteial culture collection at National Institute for Environmental Studies (NIES).</title>
        <authorList>
            <person name="Hirose Y."/>
            <person name="Shimura Y."/>
            <person name="Fujisawa T."/>
            <person name="Nakamura Y."/>
            <person name="Kawachi M."/>
        </authorList>
    </citation>
    <scope>NUCLEOTIDE SEQUENCE [LARGE SCALE GENOMIC DNA]</scope>
    <source>
        <strain evidence="1 2">NIES-267</strain>
        <plasmid evidence="2">Plasmid1 dna</plasmid>
    </source>
</reference>
<keyword evidence="1" id="KW-0614">Plasmid</keyword>
<keyword evidence="2" id="KW-1185">Reference proteome</keyword>
<dbReference type="Proteomes" id="UP000218418">
    <property type="component" value="Plasmid plasmid1"/>
</dbReference>
<dbReference type="AlphaFoldDB" id="A0A1Z4M2Q2"/>
<organism evidence="1 2">
    <name type="scientific">Calothrix parasitica NIES-267</name>
    <dbReference type="NCBI Taxonomy" id="1973488"/>
    <lineage>
        <taxon>Bacteria</taxon>
        <taxon>Bacillati</taxon>
        <taxon>Cyanobacteriota</taxon>
        <taxon>Cyanophyceae</taxon>
        <taxon>Nostocales</taxon>
        <taxon>Calotrichaceae</taxon>
        <taxon>Calothrix</taxon>
    </lineage>
</organism>
<protein>
    <submittedName>
        <fullName evidence="1">Uncharacterized protein</fullName>
    </submittedName>
</protein>
<geneLocation type="plasmid" evidence="2">
    <name>Plasmid1 dna</name>
</geneLocation>
<sequence length="239" mass="27672">MLTDGERRKRLSTLCKRLRGNESVRSFTKKRRKELQGITHGSWGAWESEKAGLSADSLNRLTNFIGCSHQSLFAYLDGSINLEQLFQPTPANELIAEKRLDFSPDATTEWIKSLQPEEQIFLLSQGFQVFKESFDCIIEQKAKELIQNRTTEYIDPDIQKFTEQKTEKLVNKEIKKELAQEIIEETSKLLLNLFSSDKYPSKLEIIKVAEKLNLNVENLVEICDRIYLDKTQKQHKQSA</sequence>
<name>A0A1Z4M2Q2_9CYAN</name>
<gene>
    <name evidence="1" type="ORF">NIES267_72710</name>
</gene>